<feature type="domain" description="DUF2520" evidence="2">
    <location>
        <begin position="139"/>
        <end position="261"/>
    </location>
</feature>
<dbReference type="Pfam" id="PF10727">
    <property type="entry name" value="Rossmann-like"/>
    <property type="match status" value="1"/>
</dbReference>
<sequence length="297" mass="31301">MIERVMVIGPGRVGLALGHALSQADAVRHLVYCGRRPEPPSHPLFVQGVAEYHFGLMAPPLGTEAVLLTLPDRVLPEMAHALAGQGRPAPDTVVMHTSGSLNTDVLAPLHAAGYAVGSIHPLQTISHPVTGAERLRGAHFAVTGEAPARRWGRTLARELDGRVLEVPVARRPLYHAAAVLASNGVSALLTLAAEIMMRSGVEPDEVPEAIAALARASLDDGFGDHLNPGFTGPALRGEAEAVGLHLRALEGDAREVYRALSGVLADLAERRGLPQERADAIRSLLHPPRGGSPEEAT</sequence>
<dbReference type="InterPro" id="IPR018931">
    <property type="entry name" value="DUF2520"/>
</dbReference>
<keyword evidence="4" id="KW-1185">Reference proteome</keyword>
<dbReference type="PANTHER" id="PTHR40459:SF1">
    <property type="entry name" value="CONSERVED HYPOTHETICAL ALANINE AND LEUCINE RICH PROTEIN"/>
    <property type="match status" value="1"/>
</dbReference>
<dbReference type="SUPFAM" id="SSF48179">
    <property type="entry name" value="6-phosphogluconate dehydrogenase C-terminal domain-like"/>
    <property type="match status" value="1"/>
</dbReference>
<organism evidence="3 4">
    <name type="scientific">Gaopeijia maritima</name>
    <dbReference type="NCBI Taxonomy" id="3119007"/>
    <lineage>
        <taxon>Bacteria</taxon>
        <taxon>Pseudomonadati</taxon>
        <taxon>Gemmatimonadota</taxon>
        <taxon>Longimicrobiia</taxon>
        <taxon>Gaopeijiales</taxon>
        <taxon>Gaopeijiaceae</taxon>
        <taxon>Gaopeijia</taxon>
    </lineage>
</organism>
<protein>
    <submittedName>
        <fullName evidence="3">Rossmann-like and DUF2520 domain-containing protein</fullName>
    </submittedName>
</protein>
<name>A0ABU9EC48_9BACT</name>
<dbReference type="Gene3D" id="1.10.1040.20">
    <property type="entry name" value="ProC-like, C-terminal domain"/>
    <property type="match status" value="1"/>
</dbReference>
<dbReference type="InterPro" id="IPR019665">
    <property type="entry name" value="OxRdtase/DH_put_Rossmann_dom"/>
</dbReference>
<dbReference type="Proteomes" id="UP001484239">
    <property type="component" value="Unassembled WGS sequence"/>
</dbReference>
<dbReference type="SUPFAM" id="SSF51735">
    <property type="entry name" value="NAD(P)-binding Rossmann-fold domains"/>
    <property type="match status" value="1"/>
</dbReference>
<evidence type="ECO:0000313" key="3">
    <source>
        <dbReference type="EMBL" id="MEK9502293.1"/>
    </source>
</evidence>
<comment type="caution">
    <text evidence="3">The sequence shown here is derived from an EMBL/GenBank/DDBJ whole genome shotgun (WGS) entry which is preliminary data.</text>
</comment>
<gene>
    <name evidence="3" type="ORF">WI372_14970</name>
</gene>
<reference evidence="3 4" key="1">
    <citation type="submission" date="2024-02" db="EMBL/GenBank/DDBJ databases">
        <title>A novel Gemmatimonadota bacterium.</title>
        <authorList>
            <person name="Du Z.-J."/>
            <person name="Ye Y.-Q."/>
        </authorList>
    </citation>
    <scope>NUCLEOTIDE SEQUENCE [LARGE SCALE GENOMIC DNA]</scope>
    <source>
        <strain evidence="3 4">DH-20</strain>
    </source>
</reference>
<dbReference type="Gene3D" id="3.40.50.720">
    <property type="entry name" value="NAD(P)-binding Rossmann-like Domain"/>
    <property type="match status" value="1"/>
</dbReference>
<feature type="domain" description="Putative oxidoreductase/dehydrogenase Rossmann-like" evidence="1">
    <location>
        <begin position="5"/>
        <end position="121"/>
    </location>
</feature>
<evidence type="ECO:0000313" key="4">
    <source>
        <dbReference type="Proteomes" id="UP001484239"/>
    </source>
</evidence>
<dbReference type="RefSeq" id="WP_405274401.1">
    <property type="nucleotide sequence ID" value="NZ_CP144380.1"/>
</dbReference>
<dbReference type="PANTHER" id="PTHR40459">
    <property type="entry name" value="CONSERVED HYPOTHETICAL ALANINE AND LEUCINE RICH PROTEIN"/>
    <property type="match status" value="1"/>
</dbReference>
<proteinExistence type="predicted"/>
<accession>A0ABU9EC48</accession>
<dbReference type="InterPro" id="IPR036291">
    <property type="entry name" value="NAD(P)-bd_dom_sf"/>
</dbReference>
<dbReference type="EMBL" id="JBBHLI010000010">
    <property type="protein sequence ID" value="MEK9502293.1"/>
    <property type="molecule type" value="Genomic_DNA"/>
</dbReference>
<dbReference type="Pfam" id="PF10728">
    <property type="entry name" value="DUF2520"/>
    <property type="match status" value="1"/>
</dbReference>
<dbReference type="InterPro" id="IPR008927">
    <property type="entry name" value="6-PGluconate_DH-like_C_sf"/>
</dbReference>
<evidence type="ECO:0000259" key="1">
    <source>
        <dbReference type="Pfam" id="PF10727"/>
    </source>
</evidence>
<dbReference type="InterPro" id="IPR037108">
    <property type="entry name" value="TM1727-like_C_sf"/>
</dbReference>
<evidence type="ECO:0000259" key="2">
    <source>
        <dbReference type="Pfam" id="PF10728"/>
    </source>
</evidence>